<comment type="caution">
    <text evidence="2">The sequence shown here is derived from an EMBL/GenBank/DDBJ whole genome shotgun (WGS) entry which is preliminary data.</text>
</comment>
<proteinExistence type="predicted"/>
<name>A0A3M8WFE8_9ACTN</name>
<dbReference type="EMBL" id="RIBZ01000154">
    <property type="protein sequence ID" value="RNG28826.1"/>
    <property type="molecule type" value="Genomic_DNA"/>
</dbReference>
<keyword evidence="3" id="KW-1185">Reference proteome</keyword>
<dbReference type="Proteomes" id="UP000275401">
    <property type="component" value="Unassembled WGS sequence"/>
</dbReference>
<evidence type="ECO:0000313" key="3">
    <source>
        <dbReference type="Proteomes" id="UP000275401"/>
    </source>
</evidence>
<accession>A0A3M8WFE8</accession>
<organism evidence="2 3">
    <name type="scientific">Streptomyces botrytidirepellens</name>
    <dbReference type="NCBI Taxonomy" id="2486417"/>
    <lineage>
        <taxon>Bacteria</taxon>
        <taxon>Bacillati</taxon>
        <taxon>Actinomycetota</taxon>
        <taxon>Actinomycetes</taxon>
        <taxon>Kitasatosporales</taxon>
        <taxon>Streptomycetaceae</taxon>
        <taxon>Streptomyces</taxon>
    </lineage>
</organism>
<evidence type="ECO:0000313" key="2">
    <source>
        <dbReference type="EMBL" id="RNG28826.1"/>
    </source>
</evidence>
<sequence>MSEIFTWLVGLPAASVFHTSKVRLDLSPSASVTVLRSTVFDVMARQMPSVCLKVGPAEGLLPDTGRLPAARGLASGPAAGRDEGA</sequence>
<feature type="region of interest" description="Disordered" evidence="1">
    <location>
        <begin position="65"/>
        <end position="85"/>
    </location>
</feature>
<reference evidence="2 3" key="1">
    <citation type="submission" date="2018-11" db="EMBL/GenBank/DDBJ databases">
        <title>The Potential of Streptomyces as Biocontrol Agents against the Tomato grey mould, Botrytis cinerea (Gray mold) Frontiers in Microbiology.</title>
        <authorList>
            <person name="Li D."/>
        </authorList>
    </citation>
    <scope>NUCLEOTIDE SEQUENCE [LARGE SCALE GENOMIC DNA]</scope>
    <source>
        <strain evidence="2 3">NEAU-LD23</strain>
    </source>
</reference>
<protein>
    <submittedName>
        <fullName evidence="2">Uncharacterized protein</fullName>
    </submittedName>
</protein>
<dbReference type="AlphaFoldDB" id="A0A3M8WFE8"/>
<gene>
    <name evidence="2" type="ORF">EEJ42_11890</name>
</gene>
<evidence type="ECO:0000256" key="1">
    <source>
        <dbReference type="SAM" id="MobiDB-lite"/>
    </source>
</evidence>